<dbReference type="Pfam" id="PF09172">
    <property type="entry name" value="Vit_open_b-sht"/>
    <property type="match status" value="1"/>
</dbReference>
<dbReference type="Gene3D" id="2.20.50.20">
    <property type="entry name" value="Lipovitellin. Chain A, domain 3"/>
    <property type="match status" value="2"/>
</dbReference>
<dbReference type="Gene3D" id="2.20.80.10">
    <property type="entry name" value="Lipovitellin-phosvitin complex, chain A, domain 4"/>
    <property type="match status" value="1"/>
</dbReference>
<dbReference type="SMART" id="SM01169">
    <property type="entry name" value="DUF1943"/>
    <property type="match status" value="1"/>
</dbReference>
<dbReference type="SUPFAM" id="SSF56968">
    <property type="entry name" value="Lipovitellin-phosvitin complex, beta-sheet shell regions"/>
    <property type="match status" value="3"/>
</dbReference>
<dbReference type="PANTHER" id="PTHR23345">
    <property type="entry name" value="VITELLOGENIN-RELATED"/>
    <property type="match status" value="1"/>
</dbReference>
<dbReference type="Ensembl" id="ENSPNAT00000054073.1">
    <property type="protein sequence ID" value="ENSPNAP00000076014.1"/>
    <property type="gene ID" value="ENSPNAG00000015495.2"/>
</dbReference>
<dbReference type="Pfam" id="PF09175">
    <property type="entry name" value="Vit_b-sht_shell"/>
    <property type="match status" value="1"/>
</dbReference>
<dbReference type="FunFam" id="2.30.230.10:FF:000002">
    <property type="entry name" value="Vitellogenin 7"/>
    <property type="match status" value="1"/>
</dbReference>
<dbReference type="InterPro" id="IPR015817">
    <property type="entry name" value="Vitellinogen_open_b-sht_sub1"/>
</dbReference>
<protein>
    <recommendedName>
        <fullName evidence="9">Vitellogenin domain-containing protein</fullName>
    </recommendedName>
</protein>
<dbReference type="FunFam" id="2.20.80.10:FF:000001">
    <property type="entry name" value="Vitellogenin 7"/>
    <property type="match status" value="1"/>
</dbReference>
<keyword evidence="1" id="KW-0597">Phosphoprotein</keyword>
<keyword evidence="11" id="KW-1185">Reference proteome</keyword>
<organism evidence="10 11">
    <name type="scientific">Pygocentrus nattereri</name>
    <name type="common">Red-bellied piranha</name>
    <dbReference type="NCBI Taxonomy" id="42514"/>
    <lineage>
        <taxon>Eukaryota</taxon>
        <taxon>Metazoa</taxon>
        <taxon>Chordata</taxon>
        <taxon>Craniata</taxon>
        <taxon>Vertebrata</taxon>
        <taxon>Euteleostomi</taxon>
        <taxon>Actinopterygii</taxon>
        <taxon>Neopterygii</taxon>
        <taxon>Teleostei</taxon>
        <taxon>Ostariophysi</taxon>
        <taxon>Characiformes</taxon>
        <taxon>Characoidei</taxon>
        <taxon>Pygocentrus</taxon>
    </lineage>
</organism>
<reference evidence="10" key="2">
    <citation type="submission" date="2025-08" db="UniProtKB">
        <authorList>
            <consortium name="Ensembl"/>
        </authorList>
    </citation>
    <scope>IDENTIFICATION</scope>
</reference>
<dbReference type="InterPro" id="IPR015819">
    <property type="entry name" value="Lipid_transp_b-sht_shell"/>
</dbReference>
<sequence length="1293" mass="139197">MRVLVFALTVALAVPEFAAGKTYVYKYEGRILGGLPQEGLGMAGIKVSCKALIRAEAQNTYLLKLADPKIYEYAGICPKDQFTPASKLTAALNAQLATPIRFEYANGAVGKVFAPARVSATVLNLHRGILNILQLNLKNTQNVYEMQETGAHGVCKTHYIISEDAKTRQIAVTKSKDLTNCYKRVVKDVGLAYAEKCAECQQRLQSLTGTATYSYRLKPGDAGAQVSEATAEELHQFSLFNTMTGAAQMRANQTLTLVEVQGTPIAPASGDYAARGSLKYEFGAETLQTPIQLLKITNAQAQTAEVLQHLAANNVDMVHEDAPLKYLQLVQLLRAATFENIEAIWNQHKTKPLHRRWILDAAPLVGTPAALRFIKEKFQADEFSTSEFTRALLLGLHLATADPEAIQQAASLAFSPKTRAMPALREVMMLGYGSMVAKYCAEVPTCSADHLKPVHDNAAEAIAKGEISEISLALKVLGNAGHPASLKPIMKLLPGFGSAAAAMPTRVHVDAILALRNIAKKEPKLVQPVALQLFMDKNLHPEARMVACIVLFETKPSAALMSTIAGAIEKEPSKEVASFAYSYIKSLTRSTAPDLMNVAAAANVAVRILSPRLDRQSYFSSTAYHLDLYVSPIMTGAAGTAFIINDAATIVPRAVVAKARAYLAGAAADVVEIGVRTEGLQEALRGTPAADENADRFAKIKHTLKALMNWKAIPASEPLGSVYIKAFGQEIAFANIDKTYIDNAIEQAAKPRARELLKEAVKALQTGIAFQYAKPVLVAEVRRILPTTVGVPIELGVYSAAVAAAAVNAKAAITPPFPENPETSILDQLRKTDFQVQAEARTSVTMQNFAVIGVNTALIQAAVMARGKFHAVAPVKVAARADFARRSFKVEILPAANPDHVAAASFETVAVARNIEDQPAERVASLAPAAPSDAQTWIPASIQKSLCGADPYFHIKGCIDVSSRNAGFKGYNPLYYIVGQHSARISVGRGDTAAFERLEIEAHIGPQAAQKLVKQINSAETGTQEESIILLKLRKYLEAGLKNSNSSASSSSRSSNSSASSSMSASSSQSSSSTRSSQTLLASGPFRKFHMDQVTPQKSPQFTSYCDCIHIAKLLGDSIAPAFAIIARAVRGDRKQGYQLAAYLDKPNSRAQFVLSSTANDEKWNLCADGVLPSRHKASTFSARVGWGSECQDSSATIKAETGLHESNPAVRFELDWDKAPRLVTLAAMNAIRICEYLPTQTAAHLAGIAVNRAENKANSIGIIIALPTKRSADVIVKAPRVKNSFFLKLYIM</sequence>
<keyword evidence="4 6" id="KW-1015">Disulfide bond</keyword>
<dbReference type="Proteomes" id="UP001501920">
    <property type="component" value="Chromosome 15"/>
</dbReference>
<evidence type="ECO:0000256" key="8">
    <source>
        <dbReference type="SAM" id="SignalP"/>
    </source>
</evidence>
<feature type="compositionally biased region" description="Low complexity" evidence="7">
    <location>
        <begin position="1044"/>
        <end position="1077"/>
    </location>
</feature>
<evidence type="ECO:0000256" key="7">
    <source>
        <dbReference type="SAM" id="MobiDB-lite"/>
    </source>
</evidence>
<dbReference type="Gene3D" id="1.25.10.20">
    <property type="entry name" value="Vitellinogen, superhelical"/>
    <property type="match status" value="1"/>
</dbReference>
<dbReference type="PANTHER" id="PTHR23345:SF9">
    <property type="entry name" value="VITELLOGENIN-RELATED"/>
    <property type="match status" value="1"/>
</dbReference>
<feature type="disulfide bond" evidence="6">
    <location>
        <begin position="197"/>
        <end position="200"/>
    </location>
</feature>
<proteinExistence type="predicted"/>
<dbReference type="SUPFAM" id="SSF48431">
    <property type="entry name" value="Lipovitellin-phosvitin complex, superhelical domain"/>
    <property type="match status" value="1"/>
</dbReference>
<evidence type="ECO:0000256" key="2">
    <source>
        <dbReference type="ARBA" id="ARBA00022729"/>
    </source>
</evidence>
<evidence type="ECO:0000313" key="10">
    <source>
        <dbReference type="Ensembl" id="ENSPNAP00000076014.1"/>
    </source>
</evidence>
<comment type="caution">
    <text evidence="6">Lacks conserved residue(s) required for the propagation of feature annotation.</text>
</comment>
<dbReference type="SMART" id="SM00638">
    <property type="entry name" value="LPD_N"/>
    <property type="match status" value="1"/>
</dbReference>
<feature type="region of interest" description="Disordered" evidence="7">
    <location>
        <begin position="1043"/>
        <end position="1077"/>
    </location>
</feature>
<dbReference type="InterPro" id="IPR011030">
    <property type="entry name" value="Lipovitellin_superhlx_dom"/>
</dbReference>
<reference evidence="10 11" key="1">
    <citation type="submission" date="2020-10" db="EMBL/GenBank/DDBJ databases">
        <title>Pygocentrus nattereri (red-bellied piranha) genome, fPygNat1, primary haplotype.</title>
        <authorList>
            <person name="Myers G."/>
            <person name="Meyer A."/>
            <person name="Karagic N."/>
            <person name="Pippel M."/>
            <person name="Winkler S."/>
            <person name="Tracey A."/>
            <person name="Wood J."/>
            <person name="Formenti G."/>
            <person name="Howe K."/>
            <person name="Fedrigo O."/>
            <person name="Jarvis E.D."/>
        </authorList>
    </citation>
    <scope>NUCLEOTIDE SEQUENCE [LARGE SCALE GENOMIC DNA]</scope>
</reference>
<evidence type="ECO:0000256" key="6">
    <source>
        <dbReference type="PROSITE-ProRule" id="PRU00557"/>
    </source>
</evidence>
<dbReference type="InterPro" id="IPR015816">
    <property type="entry name" value="Vitellinogen_b-sht_N"/>
</dbReference>
<reference evidence="10" key="3">
    <citation type="submission" date="2025-09" db="UniProtKB">
        <authorList>
            <consortium name="Ensembl"/>
        </authorList>
    </citation>
    <scope>IDENTIFICATION</scope>
</reference>
<dbReference type="GO" id="GO:0032355">
    <property type="term" value="P:response to estradiol"/>
    <property type="evidence" value="ECO:0007669"/>
    <property type="project" value="TreeGrafter"/>
</dbReference>
<feature type="signal peptide" evidence="8">
    <location>
        <begin position="1"/>
        <end position="20"/>
    </location>
</feature>
<keyword evidence="5" id="KW-0325">Glycoprotein</keyword>
<evidence type="ECO:0000256" key="5">
    <source>
        <dbReference type="ARBA" id="ARBA00023180"/>
    </source>
</evidence>
<evidence type="ECO:0000313" key="11">
    <source>
        <dbReference type="Proteomes" id="UP001501920"/>
    </source>
</evidence>
<accession>A0AAR2LMQ2</accession>
<dbReference type="Gene3D" id="2.30.230.10">
    <property type="entry name" value="Lipovitellin, beta-sheet shell regions, chain A"/>
    <property type="match status" value="1"/>
</dbReference>
<dbReference type="InterPro" id="IPR015258">
    <property type="entry name" value="Vitellinogen_b-sht_shell"/>
</dbReference>
<evidence type="ECO:0000256" key="4">
    <source>
        <dbReference type="ARBA" id="ARBA00023157"/>
    </source>
</evidence>
<dbReference type="GO" id="GO:0071391">
    <property type="term" value="P:cellular response to estrogen stimulus"/>
    <property type="evidence" value="ECO:0007669"/>
    <property type="project" value="TreeGrafter"/>
</dbReference>
<dbReference type="Gene3D" id="2.20.90.10">
    <property type="entry name" value="Vitellinogen, beta-sheet shell domain"/>
    <property type="match status" value="1"/>
</dbReference>
<dbReference type="PROSITE" id="PS51211">
    <property type="entry name" value="VITELLOGENIN"/>
    <property type="match status" value="1"/>
</dbReference>
<keyword evidence="2 8" id="KW-0732">Signal</keyword>
<dbReference type="InterPro" id="IPR037088">
    <property type="entry name" value="Vitellinogen_b-sht_shell_sf"/>
</dbReference>
<dbReference type="InterPro" id="IPR001747">
    <property type="entry name" value="Vitellogenin_N"/>
</dbReference>
<evidence type="ECO:0000256" key="1">
    <source>
        <dbReference type="ARBA" id="ARBA00022553"/>
    </source>
</evidence>
<evidence type="ECO:0000259" key="9">
    <source>
        <dbReference type="PROSITE" id="PS51211"/>
    </source>
</evidence>
<dbReference type="GeneTree" id="ENSGT00530000064273"/>
<dbReference type="InterPro" id="IPR015255">
    <property type="entry name" value="Vitellinogen_open_b-sht"/>
</dbReference>
<dbReference type="SMART" id="SM01170">
    <property type="entry name" value="DUF1944"/>
    <property type="match status" value="1"/>
</dbReference>
<dbReference type="GO" id="GO:0005319">
    <property type="term" value="F:lipid transporter activity"/>
    <property type="evidence" value="ECO:0007669"/>
    <property type="project" value="InterPro"/>
</dbReference>
<dbReference type="InterPro" id="IPR050733">
    <property type="entry name" value="Vitellogenin/Apolipophorin"/>
</dbReference>
<evidence type="ECO:0000256" key="3">
    <source>
        <dbReference type="ARBA" id="ARBA00022761"/>
    </source>
</evidence>
<dbReference type="FunFam" id="1.25.10.20:FF:000002">
    <property type="entry name" value="Vitellogenin 7"/>
    <property type="match status" value="1"/>
</dbReference>
<feature type="chain" id="PRO_5043905224" description="Vitellogenin domain-containing protein" evidence="8">
    <location>
        <begin position="21"/>
        <end position="1293"/>
    </location>
</feature>
<dbReference type="Pfam" id="PF01347">
    <property type="entry name" value="Vitellogenin_N"/>
    <property type="match status" value="1"/>
</dbReference>
<keyword evidence="3" id="KW-0758">Storage protein</keyword>
<feature type="disulfide bond" evidence="6">
    <location>
        <begin position="155"/>
        <end position="181"/>
    </location>
</feature>
<feature type="domain" description="Vitellogenin" evidence="9">
    <location>
        <begin position="17"/>
        <end position="655"/>
    </location>
</feature>
<dbReference type="GO" id="GO:0045735">
    <property type="term" value="F:nutrient reservoir activity"/>
    <property type="evidence" value="ECO:0007669"/>
    <property type="project" value="UniProtKB-KW"/>
</dbReference>
<name>A0AAR2LMQ2_PYGNA</name>